<organism evidence="1 2">
    <name type="scientific">Lithospermum erythrorhizon</name>
    <name type="common">Purple gromwell</name>
    <name type="synonym">Lithospermum officinale var. erythrorhizon</name>
    <dbReference type="NCBI Taxonomy" id="34254"/>
    <lineage>
        <taxon>Eukaryota</taxon>
        <taxon>Viridiplantae</taxon>
        <taxon>Streptophyta</taxon>
        <taxon>Embryophyta</taxon>
        <taxon>Tracheophyta</taxon>
        <taxon>Spermatophyta</taxon>
        <taxon>Magnoliopsida</taxon>
        <taxon>eudicotyledons</taxon>
        <taxon>Gunneridae</taxon>
        <taxon>Pentapetalae</taxon>
        <taxon>asterids</taxon>
        <taxon>lamiids</taxon>
        <taxon>Boraginales</taxon>
        <taxon>Boraginaceae</taxon>
        <taxon>Boraginoideae</taxon>
        <taxon>Lithospermeae</taxon>
        <taxon>Lithospermum</taxon>
    </lineage>
</organism>
<comment type="caution">
    <text evidence="1">The sequence shown here is derived from an EMBL/GenBank/DDBJ whole genome shotgun (WGS) entry which is preliminary data.</text>
</comment>
<accession>A0AAV3R732</accession>
<name>A0AAV3R732_LITER</name>
<evidence type="ECO:0000313" key="1">
    <source>
        <dbReference type="EMBL" id="GAA0172192.1"/>
    </source>
</evidence>
<keyword evidence="2" id="KW-1185">Reference proteome</keyword>
<proteinExistence type="predicted"/>
<dbReference type="Proteomes" id="UP001454036">
    <property type="component" value="Unassembled WGS sequence"/>
</dbReference>
<gene>
    <name evidence="1" type="ORF">LIER_41297</name>
</gene>
<dbReference type="EMBL" id="BAABME010025470">
    <property type="protein sequence ID" value="GAA0172192.1"/>
    <property type="molecule type" value="Genomic_DNA"/>
</dbReference>
<reference evidence="1 2" key="1">
    <citation type="submission" date="2024-01" db="EMBL/GenBank/DDBJ databases">
        <title>The complete chloroplast genome sequence of Lithospermum erythrorhizon: insights into the phylogenetic relationship among Boraginaceae species and the maternal lineages of purple gromwells.</title>
        <authorList>
            <person name="Okada T."/>
            <person name="Watanabe K."/>
        </authorList>
    </citation>
    <scope>NUCLEOTIDE SEQUENCE [LARGE SCALE GENOMIC DNA]</scope>
</reference>
<evidence type="ECO:0000313" key="2">
    <source>
        <dbReference type="Proteomes" id="UP001454036"/>
    </source>
</evidence>
<protein>
    <submittedName>
        <fullName evidence="1">Uncharacterized protein</fullName>
    </submittedName>
</protein>
<sequence>MRAKNDPAFVNFLMRIGNRQEHVNARNEIEIPTPMLIPYASIEESIEALISFVYPDLSLSERSPFEMMQRIVLCPKIDFVDDINSKLIKRIFGEEMVYISDDRAKNAIDQGDYVDYLNSLESRASAT</sequence>
<dbReference type="AlphaFoldDB" id="A0AAV3R732"/>